<dbReference type="PANTHER" id="PTHR47011:SF1">
    <property type="entry name" value="CD226 ANTIGEN"/>
    <property type="match status" value="1"/>
</dbReference>
<dbReference type="GO" id="GO:0009897">
    <property type="term" value="C:external side of plasma membrane"/>
    <property type="evidence" value="ECO:0007669"/>
    <property type="project" value="TreeGrafter"/>
</dbReference>
<feature type="domain" description="Transmembrane protein PVRIG immunoglobulin-like" evidence="4">
    <location>
        <begin position="34"/>
        <end position="128"/>
    </location>
</feature>
<reference evidence="5" key="2">
    <citation type="journal article" date="2015" name="Fish Shellfish Immunol.">
        <title>Early steps in the European eel (Anguilla anguilla)-Vibrio vulnificus interaction in the gills: Role of the RtxA13 toxin.</title>
        <authorList>
            <person name="Callol A."/>
            <person name="Pajuelo D."/>
            <person name="Ebbesson L."/>
            <person name="Teles M."/>
            <person name="MacKenzie S."/>
            <person name="Amaro C."/>
        </authorList>
    </citation>
    <scope>NUCLEOTIDE SEQUENCE</scope>
</reference>
<dbReference type="OrthoDB" id="8749387at2759"/>
<evidence type="ECO:0000313" key="6">
    <source>
        <dbReference type="EMBL" id="KAG5852108.1"/>
    </source>
</evidence>
<dbReference type="Pfam" id="PF25456">
    <property type="entry name" value="Ig_PVRIG"/>
    <property type="match status" value="1"/>
</dbReference>
<accession>A0A0E9XU02</accession>
<keyword evidence="2" id="KW-0472">Membrane</keyword>
<feature type="compositionally biased region" description="Basic and acidic residues" evidence="1">
    <location>
        <begin position="261"/>
        <end position="272"/>
    </location>
</feature>
<evidence type="ECO:0000259" key="4">
    <source>
        <dbReference type="Pfam" id="PF25456"/>
    </source>
</evidence>
<keyword evidence="2" id="KW-0812">Transmembrane</keyword>
<feature type="region of interest" description="Disordered" evidence="1">
    <location>
        <begin position="241"/>
        <end position="272"/>
    </location>
</feature>
<dbReference type="GO" id="GO:0050839">
    <property type="term" value="F:cell adhesion molecule binding"/>
    <property type="evidence" value="ECO:0007669"/>
    <property type="project" value="TreeGrafter"/>
</dbReference>
<dbReference type="GO" id="GO:0002891">
    <property type="term" value="P:positive regulation of immunoglobulin mediated immune response"/>
    <property type="evidence" value="ECO:0007669"/>
    <property type="project" value="TreeGrafter"/>
</dbReference>
<feature type="transmembrane region" description="Helical" evidence="2">
    <location>
        <begin position="148"/>
        <end position="169"/>
    </location>
</feature>
<reference evidence="5" key="1">
    <citation type="submission" date="2014-11" db="EMBL/GenBank/DDBJ databases">
        <authorList>
            <person name="Amaro Gonzalez C."/>
        </authorList>
    </citation>
    <scope>NUCLEOTIDE SEQUENCE</scope>
</reference>
<proteinExistence type="predicted"/>
<dbReference type="PANTHER" id="PTHR47011">
    <property type="entry name" value="CD226 ANTIGEN"/>
    <property type="match status" value="1"/>
</dbReference>
<dbReference type="Gene3D" id="2.60.40.10">
    <property type="entry name" value="Immunoglobulins"/>
    <property type="match status" value="1"/>
</dbReference>
<dbReference type="EMBL" id="JAFIRN010000003">
    <property type="protein sequence ID" value="KAG5852108.1"/>
    <property type="molecule type" value="Genomic_DNA"/>
</dbReference>
<evidence type="ECO:0000256" key="3">
    <source>
        <dbReference type="SAM" id="SignalP"/>
    </source>
</evidence>
<keyword evidence="2" id="KW-1133">Transmembrane helix</keyword>
<gene>
    <name evidence="6" type="ORF">ANANG_G00058950</name>
</gene>
<evidence type="ECO:0000256" key="1">
    <source>
        <dbReference type="SAM" id="MobiDB-lite"/>
    </source>
</evidence>
<reference evidence="6" key="3">
    <citation type="submission" date="2021-01" db="EMBL/GenBank/DDBJ databases">
        <title>A chromosome-scale assembly of European eel, Anguilla anguilla.</title>
        <authorList>
            <person name="Henkel C."/>
            <person name="Jong-Raadsen S.A."/>
            <person name="Dufour S."/>
            <person name="Weltzien F.-A."/>
            <person name="Palstra A.P."/>
            <person name="Pelster B."/>
            <person name="Spaink H.P."/>
            <person name="Van Den Thillart G.E."/>
            <person name="Jansen H."/>
            <person name="Zahm M."/>
            <person name="Klopp C."/>
            <person name="Cedric C."/>
            <person name="Louis A."/>
            <person name="Berthelot C."/>
            <person name="Parey E."/>
            <person name="Roest Crollius H."/>
            <person name="Montfort J."/>
            <person name="Robinson-Rechavi M."/>
            <person name="Bucao C."/>
            <person name="Bouchez O."/>
            <person name="Gislard M."/>
            <person name="Lluch J."/>
            <person name="Milhes M."/>
            <person name="Lampietro C."/>
            <person name="Lopez Roques C."/>
            <person name="Donnadieu C."/>
            <person name="Braasch I."/>
            <person name="Desvignes T."/>
            <person name="Postlethwait J."/>
            <person name="Bobe J."/>
            <person name="Guiguen Y."/>
            <person name="Dirks R."/>
        </authorList>
    </citation>
    <scope>NUCLEOTIDE SEQUENCE</scope>
    <source>
        <strain evidence="6">Tag_6206</strain>
        <tissue evidence="6">Liver</tissue>
    </source>
</reference>
<protein>
    <recommendedName>
        <fullName evidence="4">Transmembrane protein PVRIG immunoglobulin-like domain-containing protein</fullName>
    </recommendedName>
</protein>
<organism evidence="5">
    <name type="scientific">Anguilla anguilla</name>
    <name type="common">European freshwater eel</name>
    <name type="synonym">Muraena anguilla</name>
    <dbReference type="NCBI Taxonomy" id="7936"/>
    <lineage>
        <taxon>Eukaryota</taxon>
        <taxon>Metazoa</taxon>
        <taxon>Chordata</taxon>
        <taxon>Craniata</taxon>
        <taxon>Vertebrata</taxon>
        <taxon>Euteleostomi</taxon>
        <taxon>Actinopterygii</taxon>
        <taxon>Neopterygii</taxon>
        <taxon>Teleostei</taxon>
        <taxon>Anguilliformes</taxon>
        <taxon>Anguillidae</taxon>
        <taxon>Anguilla</taxon>
    </lineage>
</organism>
<keyword evidence="7" id="KW-1185">Reference proteome</keyword>
<dbReference type="InterPro" id="IPR057367">
    <property type="entry name" value="Ig_PVRIG"/>
</dbReference>
<dbReference type="GO" id="GO:0002729">
    <property type="term" value="P:positive regulation of natural killer cell cytokine production"/>
    <property type="evidence" value="ECO:0007669"/>
    <property type="project" value="InterPro"/>
</dbReference>
<dbReference type="Proteomes" id="UP001044222">
    <property type="component" value="Unassembled WGS sequence"/>
</dbReference>
<keyword evidence="3" id="KW-0732">Signal</keyword>
<dbReference type="OMA" id="INWEILH"/>
<evidence type="ECO:0000256" key="2">
    <source>
        <dbReference type="SAM" id="Phobius"/>
    </source>
</evidence>
<dbReference type="InterPro" id="IPR042842">
    <property type="entry name" value="CD226"/>
</dbReference>
<feature type="signal peptide" evidence="3">
    <location>
        <begin position="1"/>
        <end position="20"/>
    </location>
</feature>
<name>A0A0E9XU02_ANGAN</name>
<dbReference type="EMBL" id="GBXM01003262">
    <property type="protein sequence ID" value="JAI05316.1"/>
    <property type="molecule type" value="Transcribed_RNA"/>
</dbReference>
<evidence type="ECO:0000313" key="5">
    <source>
        <dbReference type="EMBL" id="JAI05316.1"/>
    </source>
</evidence>
<feature type="chain" id="PRO_5039969957" description="Transmembrane protein PVRIG immunoglobulin-like domain-containing protein" evidence="3">
    <location>
        <begin position="21"/>
        <end position="272"/>
    </location>
</feature>
<dbReference type="AlphaFoldDB" id="A0A0E9XU02"/>
<evidence type="ECO:0000313" key="7">
    <source>
        <dbReference type="Proteomes" id="UP001044222"/>
    </source>
</evidence>
<feature type="region of interest" description="Disordered" evidence="1">
    <location>
        <begin position="190"/>
        <end position="215"/>
    </location>
</feature>
<dbReference type="InterPro" id="IPR013783">
    <property type="entry name" value="Ig-like_fold"/>
</dbReference>
<sequence length="272" mass="31244">MRKDLIFSLLVLTFLKTGKSKSRISIFQRLEDGELTVTCNLLSEDKVTQINWEMVMGQNRSKLGILHPQFGTHVYSDHKRNVKIESSSSHHTTSLKLIEADMGNSTKHCCLFITFPSGNLEACADFTSTKTAEAPELEAHIQTVTGGWWKWVAAVTVVTVLTLIVAYYLRRRYYNSRREVFQVEQAFLTDPQTDSQESRREQPQSSPQKESSEAFDPSKLYAKIKIDYYYGRLWKAYESNTRGWTKGPQPKIYHLLGEKPPQQKDNEEPQQG</sequence>